<dbReference type="GO" id="GO:0015031">
    <property type="term" value="P:protein transport"/>
    <property type="evidence" value="ECO:0007669"/>
    <property type="project" value="UniProtKB-KW"/>
</dbReference>
<feature type="transmembrane region" description="Helical" evidence="10">
    <location>
        <begin position="27"/>
        <end position="48"/>
    </location>
</feature>
<evidence type="ECO:0000313" key="11">
    <source>
        <dbReference type="EMBL" id="GFR20301.1"/>
    </source>
</evidence>
<dbReference type="GO" id="GO:0016324">
    <property type="term" value="C:apical plasma membrane"/>
    <property type="evidence" value="ECO:0007669"/>
    <property type="project" value="TreeGrafter"/>
</dbReference>
<proteinExistence type="predicted"/>
<dbReference type="OrthoDB" id="10067964at2759"/>
<sequence length="231" mass="26022">MGSQHEFRQSTQLGRRTIALCERPSHFFIFFVISYIYACVLCGAEMVLPINGELVFPKDAVFNLTGKTAQGSCVGQDAQFKPIVDDWYNPDNWNITSDRAYPRFPSRRNNAVPHAYRVPCTFDSVQFPPQTSFSVQGINPAPTITSLRINDLEYNKEDLAKLLASSTGKLLFHNNPTINIINSPCSNPTGCICGNERPPVFFHYMCLQISLSRTRMPGSNHSQWSLLPDLR</sequence>
<keyword evidence="4" id="KW-1003">Cell membrane</keyword>
<keyword evidence="9 10" id="KW-0472">Membrane</keyword>
<keyword evidence="12" id="KW-1185">Reference proteome</keyword>
<gene>
    <name evidence="11" type="primary">Amn</name>
    <name evidence="11" type="ORF">TNCT_16671</name>
</gene>
<organism evidence="11 12">
    <name type="scientific">Trichonephila clavata</name>
    <name type="common">Joro spider</name>
    <name type="synonym">Nephila clavata</name>
    <dbReference type="NCBI Taxonomy" id="2740835"/>
    <lineage>
        <taxon>Eukaryota</taxon>
        <taxon>Metazoa</taxon>
        <taxon>Ecdysozoa</taxon>
        <taxon>Arthropoda</taxon>
        <taxon>Chelicerata</taxon>
        <taxon>Arachnida</taxon>
        <taxon>Araneae</taxon>
        <taxon>Araneomorphae</taxon>
        <taxon>Entelegynae</taxon>
        <taxon>Araneoidea</taxon>
        <taxon>Nephilidae</taxon>
        <taxon>Trichonephila</taxon>
    </lineage>
</organism>
<evidence type="ECO:0000256" key="8">
    <source>
        <dbReference type="ARBA" id="ARBA00022989"/>
    </source>
</evidence>
<evidence type="ECO:0000313" key="12">
    <source>
        <dbReference type="Proteomes" id="UP000887116"/>
    </source>
</evidence>
<keyword evidence="6" id="KW-0732">Signal</keyword>
<protein>
    <recommendedName>
        <fullName evidence="2">Protein amnionless</fullName>
    </recommendedName>
</protein>
<evidence type="ECO:0000256" key="7">
    <source>
        <dbReference type="ARBA" id="ARBA00022927"/>
    </source>
</evidence>
<dbReference type="GO" id="GO:0006898">
    <property type="term" value="P:receptor-mediated endocytosis"/>
    <property type="evidence" value="ECO:0007669"/>
    <property type="project" value="TreeGrafter"/>
</dbReference>
<keyword evidence="7" id="KW-0653">Protein transport</keyword>
<dbReference type="PANTHER" id="PTHR14995">
    <property type="entry name" value="AMNIONLESS"/>
    <property type="match status" value="1"/>
</dbReference>
<dbReference type="AlphaFoldDB" id="A0A8X6JW54"/>
<dbReference type="GO" id="GO:0030139">
    <property type="term" value="C:endocytic vesicle"/>
    <property type="evidence" value="ECO:0007669"/>
    <property type="project" value="TreeGrafter"/>
</dbReference>
<dbReference type="EMBL" id="BMAO01027881">
    <property type="protein sequence ID" value="GFR20301.1"/>
    <property type="molecule type" value="Genomic_DNA"/>
</dbReference>
<evidence type="ECO:0000256" key="2">
    <source>
        <dbReference type="ARBA" id="ARBA00021200"/>
    </source>
</evidence>
<comment type="subcellular location">
    <subcellularLocation>
        <location evidence="1">Cell membrane</location>
        <topology evidence="1">Single-pass type I membrane protein</topology>
    </subcellularLocation>
</comment>
<evidence type="ECO:0000256" key="9">
    <source>
        <dbReference type="ARBA" id="ARBA00023136"/>
    </source>
</evidence>
<evidence type="ECO:0000256" key="10">
    <source>
        <dbReference type="SAM" id="Phobius"/>
    </source>
</evidence>
<accession>A0A8X6JW54</accession>
<comment type="caution">
    <text evidence="11">The sequence shown here is derived from an EMBL/GenBank/DDBJ whole genome shotgun (WGS) entry which is preliminary data.</text>
</comment>
<evidence type="ECO:0000256" key="3">
    <source>
        <dbReference type="ARBA" id="ARBA00022448"/>
    </source>
</evidence>
<evidence type="ECO:0000256" key="5">
    <source>
        <dbReference type="ARBA" id="ARBA00022692"/>
    </source>
</evidence>
<keyword evidence="3" id="KW-0813">Transport</keyword>
<dbReference type="Pfam" id="PF14828">
    <property type="entry name" value="Amnionless"/>
    <property type="match status" value="1"/>
</dbReference>
<keyword evidence="5 10" id="KW-0812">Transmembrane</keyword>
<dbReference type="InterPro" id="IPR026112">
    <property type="entry name" value="AMN"/>
</dbReference>
<dbReference type="PANTHER" id="PTHR14995:SF2">
    <property type="entry name" value="PROTEIN AMNIONLESS"/>
    <property type="match status" value="1"/>
</dbReference>
<evidence type="ECO:0000256" key="1">
    <source>
        <dbReference type="ARBA" id="ARBA00004251"/>
    </source>
</evidence>
<evidence type="ECO:0000256" key="6">
    <source>
        <dbReference type="ARBA" id="ARBA00022729"/>
    </source>
</evidence>
<evidence type="ECO:0000256" key="4">
    <source>
        <dbReference type="ARBA" id="ARBA00022475"/>
    </source>
</evidence>
<keyword evidence="8 10" id="KW-1133">Transmembrane helix</keyword>
<name>A0A8X6JW54_TRICU</name>
<reference evidence="11" key="1">
    <citation type="submission" date="2020-07" db="EMBL/GenBank/DDBJ databases">
        <title>Multicomponent nature underlies the extraordinary mechanical properties of spider dragline silk.</title>
        <authorList>
            <person name="Kono N."/>
            <person name="Nakamura H."/>
            <person name="Mori M."/>
            <person name="Yoshida Y."/>
            <person name="Ohtoshi R."/>
            <person name="Malay A.D."/>
            <person name="Moran D.A.P."/>
            <person name="Tomita M."/>
            <person name="Numata K."/>
            <person name="Arakawa K."/>
        </authorList>
    </citation>
    <scope>NUCLEOTIDE SEQUENCE</scope>
</reference>
<dbReference type="Proteomes" id="UP000887116">
    <property type="component" value="Unassembled WGS sequence"/>
</dbReference>